<organism evidence="1">
    <name type="scientific">Arundo donax</name>
    <name type="common">Giant reed</name>
    <name type="synonym">Donax arundinaceus</name>
    <dbReference type="NCBI Taxonomy" id="35708"/>
    <lineage>
        <taxon>Eukaryota</taxon>
        <taxon>Viridiplantae</taxon>
        <taxon>Streptophyta</taxon>
        <taxon>Embryophyta</taxon>
        <taxon>Tracheophyta</taxon>
        <taxon>Spermatophyta</taxon>
        <taxon>Magnoliopsida</taxon>
        <taxon>Liliopsida</taxon>
        <taxon>Poales</taxon>
        <taxon>Poaceae</taxon>
        <taxon>PACMAD clade</taxon>
        <taxon>Arundinoideae</taxon>
        <taxon>Arundineae</taxon>
        <taxon>Arundo</taxon>
    </lineage>
</organism>
<sequence>MDSQAFYDFNERRGKVPARLTQLLCSAPVLILHGCAKLPSKREIFTSRR</sequence>
<dbReference type="AlphaFoldDB" id="A0A0A9ETS0"/>
<reference evidence="1" key="1">
    <citation type="submission" date="2014-09" db="EMBL/GenBank/DDBJ databases">
        <authorList>
            <person name="Magalhaes I.L.F."/>
            <person name="Oliveira U."/>
            <person name="Santos F.R."/>
            <person name="Vidigal T.H.D.A."/>
            <person name="Brescovit A.D."/>
            <person name="Santos A.J."/>
        </authorList>
    </citation>
    <scope>NUCLEOTIDE SEQUENCE</scope>
    <source>
        <tissue evidence="1">Shoot tissue taken approximately 20 cm above the soil surface</tissue>
    </source>
</reference>
<proteinExistence type="predicted"/>
<reference evidence="1" key="2">
    <citation type="journal article" date="2015" name="Data Brief">
        <title>Shoot transcriptome of the giant reed, Arundo donax.</title>
        <authorList>
            <person name="Barrero R.A."/>
            <person name="Guerrero F.D."/>
            <person name="Moolhuijzen P."/>
            <person name="Goolsby J.A."/>
            <person name="Tidwell J."/>
            <person name="Bellgard S.E."/>
            <person name="Bellgard M.I."/>
        </authorList>
    </citation>
    <scope>NUCLEOTIDE SEQUENCE</scope>
    <source>
        <tissue evidence="1">Shoot tissue taken approximately 20 cm above the soil surface</tissue>
    </source>
</reference>
<name>A0A0A9ETS0_ARUDO</name>
<evidence type="ECO:0000313" key="1">
    <source>
        <dbReference type="EMBL" id="JAD99427.1"/>
    </source>
</evidence>
<protein>
    <submittedName>
        <fullName evidence="1">Uncharacterized protein</fullName>
    </submittedName>
</protein>
<accession>A0A0A9ETS0</accession>
<dbReference type="EMBL" id="GBRH01198468">
    <property type="protein sequence ID" value="JAD99427.1"/>
    <property type="molecule type" value="Transcribed_RNA"/>
</dbReference>